<dbReference type="SMART" id="SM00867">
    <property type="entry name" value="YceI"/>
    <property type="match status" value="1"/>
</dbReference>
<dbReference type="InterPro" id="IPR036761">
    <property type="entry name" value="TTHA0802/YceI-like_sf"/>
</dbReference>
<name>A0A7Y0L2W5_9FIRM</name>
<dbReference type="PANTHER" id="PTHR34406:SF1">
    <property type="entry name" value="PROTEIN YCEI"/>
    <property type="match status" value="1"/>
</dbReference>
<evidence type="ECO:0000313" key="4">
    <source>
        <dbReference type="Proteomes" id="UP000533476"/>
    </source>
</evidence>
<evidence type="ECO:0000313" key="3">
    <source>
        <dbReference type="EMBL" id="NMP22296.1"/>
    </source>
</evidence>
<dbReference type="PANTHER" id="PTHR34406">
    <property type="entry name" value="PROTEIN YCEI"/>
    <property type="match status" value="1"/>
</dbReference>
<dbReference type="EMBL" id="JABBVZ010000020">
    <property type="protein sequence ID" value="NMP22296.1"/>
    <property type="molecule type" value="Genomic_DNA"/>
</dbReference>
<proteinExistence type="inferred from homology"/>
<reference evidence="3 4" key="1">
    <citation type="submission" date="2020-04" db="EMBL/GenBank/DDBJ databases">
        <authorList>
            <person name="Zhang R."/>
            <person name="Schippers A."/>
        </authorList>
    </citation>
    <scope>NUCLEOTIDE SEQUENCE [LARGE SCALE GENOMIC DNA]</scope>
    <source>
        <strain evidence="3 4">DSM 109850</strain>
    </source>
</reference>
<keyword evidence="4" id="KW-1185">Reference proteome</keyword>
<dbReference type="Pfam" id="PF04264">
    <property type="entry name" value="YceI"/>
    <property type="match status" value="1"/>
</dbReference>
<sequence>MADNTTTWVIDPSHSTVGFVVRHLVSKVRGQFGEFSGQIMGNPEDLSDASATFTVEMQSVNTNQADRDNHLRTSDFFDVENYPTMTFSSTRVEKTDTNTYTVYGNLTLRGVTKEIPVHVEFLGIAPDPWGNTRAGFEASARINRKDFGVNWNQVLEAGGVMVGDNVDIHLELETIQQ</sequence>
<comment type="caution">
    <text evidence="3">The sequence shown here is derived from an EMBL/GenBank/DDBJ whole genome shotgun (WGS) entry which is preliminary data.</text>
</comment>
<dbReference type="InterPro" id="IPR007372">
    <property type="entry name" value="Lipid/polyisoprenoid-bd_YceI"/>
</dbReference>
<dbReference type="AlphaFoldDB" id="A0A7Y0L2W5"/>
<dbReference type="SUPFAM" id="SSF101874">
    <property type="entry name" value="YceI-like"/>
    <property type="match status" value="1"/>
</dbReference>
<evidence type="ECO:0000259" key="2">
    <source>
        <dbReference type="SMART" id="SM00867"/>
    </source>
</evidence>
<dbReference type="RefSeq" id="WP_169098471.1">
    <property type="nucleotide sequence ID" value="NZ_JABBVZ010000020.1"/>
</dbReference>
<feature type="domain" description="Lipid/polyisoprenoid-binding YceI-like" evidence="2">
    <location>
        <begin position="7"/>
        <end position="175"/>
    </location>
</feature>
<protein>
    <submittedName>
        <fullName evidence="3">Polyisoprenoid-binding protein</fullName>
    </submittedName>
</protein>
<gene>
    <name evidence="3" type="ORF">HIJ39_08015</name>
</gene>
<accession>A0A7Y0L2W5</accession>
<evidence type="ECO:0000256" key="1">
    <source>
        <dbReference type="ARBA" id="ARBA00008812"/>
    </source>
</evidence>
<organism evidence="3 4">
    <name type="scientific">Sulfobacillus harzensis</name>
    <dbReference type="NCBI Taxonomy" id="2729629"/>
    <lineage>
        <taxon>Bacteria</taxon>
        <taxon>Bacillati</taxon>
        <taxon>Bacillota</taxon>
        <taxon>Clostridia</taxon>
        <taxon>Eubacteriales</taxon>
        <taxon>Clostridiales Family XVII. Incertae Sedis</taxon>
        <taxon>Sulfobacillus</taxon>
    </lineage>
</organism>
<dbReference type="Proteomes" id="UP000533476">
    <property type="component" value="Unassembled WGS sequence"/>
</dbReference>
<dbReference type="Gene3D" id="2.40.128.110">
    <property type="entry name" value="Lipid/polyisoprenoid-binding, YceI-like"/>
    <property type="match status" value="1"/>
</dbReference>
<comment type="similarity">
    <text evidence="1">Belongs to the UPF0312 family.</text>
</comment>